<evidence type="ECO:0000256" key="2">
    <source>
        <dbReference type="ARBA" id="ARBA00005045"/>
    </source>
</evidence>
<dbReference type="PRINTS" id="PR00981">
    <property type="entry name" value="TRNASYNTHSER"/>
</dbReference>
<evidence type="ECO:0000256" key="15">
    <source>
        <dbReference type="PIRSR" id="PIRSR001529-1"/>
    </source>
</evidence>
<dbReference type="PIRSF" id="PIRSF001529">
    <property type="entry name" value="Ser-tRNA-synth_IIa"/>
    <property type="match status" value="1"/>
</dbReference>
<sequence>MYSYKFIKENFDVLKQRLKLRGAEETHLDQTLKSIETLNSLQQEIVDLNTKRNKLIEQDARGNADEIRKVKEQLADLSNKLHSQEQITKDLVDSLPNIPDESLTGQGEIIRSWGVKTSKPLSHHEIAKKLSLTSFEEGVSISGSGFVVYKDRGAELYRALISFTLDLNKSKGYEERWLPVLLLPSSLYGTAQLPKFEEDLFKTTDGKYLSPTSESQLVNIYRNQILEASKLPIKLTANTTCFRKEAGAAGTEDAGIIRLHQFSKTEIVSFCREQDSFQVLEQMVLDASSILEALNLPYQVVQLAYDDMGFAATKTYDIEVWFPAESRYREISSVSNTLNFQSLRAKIRYKENLLDKSEKAKYPHLLNGSSLAIDRLFAAILENYQQEDGSLSIPEPLWKYLSFKEIRN</sequence>
<evidence type="ECO:0000256" key="6">
    <source>
        <dbReference type="ARBA" id="ARBA00022598"/>
    </source>
</evidence>
<dbReference type="GO" id="GO:0005737">
    <property type="term" value="C:cytoplasm"/>
    <property type="evidence" value="ECO:0007669"/>
    <property type="project" value="UniProtKB-SubCell"/>
</dbReference>
<comment type="catalytic activity">
    <reaction evidence="12">
        <text>tRNA(Sec) + L-serine + ATP = L-seryl-tRNA(Sec) + AMP + diphosphate + H(+)</text>
        <dbReference type="Rhea" id="RHEA:42580"/>
        <dbReference type="Rhea" id="RHEA-COMP:9742"/>
        <dbReference type="Rhea" id="RHEA-COMP:10128"/>
        <dbReference type="ChEBI" id="CHEBI:15378"/>
        <dbReference type="ChEBI" id="CHEBI:30616"/>
        <dbReference type="ChEBI" id="CHEBI:33019"/>
        <dbReference type="ChEBI" id="CHEBI:33384"/>
        <dbReference type="ChEBI" id="CHEBI:78442"/>
        <dbReference type="ChEBI" id="CHEBI:78533"/>
        <dbReference type="ChEBI" id="CHEBI:456215"/>
        <dbReference type="EC" id="6.1.1.11"/>
    </reaction>
</comment>
<dbReference type="InterPro" id="IPR002314">
    <property type="entry name" value="aa-tRNA-synt_IIb"/>
</dbReference>
<dbReference type="Gene3D" id="3.30.930.10">
    <property type="entry name" value="Bira Bifunctional Protein, Domain 2"/>
    <property type="match status" value="1"/>
</dbReference>
<comment type="subcellular location">
    <subcellularLocation>
        <location evidence="1">Cytoplasm</location>
    </subcellularLocation>
</comment>
<feature type="domain" description="Aminoacyl-transfer RNA synthetases class-II family profile" evidence="18">
    <location>
        <begin position="153"/>
        <end position="394"/>
    </location>
</feature>
<gene>
    <name evidence="19" type="primary">serS</name>
    <name evidence="19" type="ORF">MHSWG343_01680</name>
</gene>
<evidence type="ECO:0000256" key="14">
    <source>
        <dbReference type="NCBIfam" id="TIGR00414"/>
    </source>
</evidence>
<evidence type="ECO:0000313" key="20">
    <source>
        <dbReference type="Proteomes" id="UP000324831"/>
    </source>
</evidence>
<dbReference type="PANTHER" id="PTHR43697:SF1">
    <property type="entry name" value="SERINE--TRNA LIGASE"/>
    <property type="match status" value="1"/>
</dbReference>
<dbReference type="Pfam" id="PF00587">
    <property type="entry name" value="tRNA-synt_2b"/>
    <property type="match status" value="1"/>
</dbReference>
<dbReference type="GO" id="GO:0004828">
    <property type="term" value="F:serine-tRNA ligase activity"/>
    <property type="evidence" value="ECO:0007669"/>
    <property type="project" value="UniProtKB-UniRule"/>
</dbReference>
<dbReference type="InterPro" id="IPR015866">
    <property type="entry name" value="Ser-tRNA-synth_1_N"/>
</dbReference>
<evidence type="ECO:0000256" key="9">
    <source>
        <dbReference type="ARBA" id="ARBA00022917"/>
    </source>
</evidence>
<evidence type="ECO:0000256" key="12">
    <source>
        <dbReference type="ARBA" id="ARBA00047929"/>
    </source>
</evidence>
<keyword evidence="7" id="KW-0547">Nucleotide-binding</keyword>
<keyword evidence="17" id="KW-0175">Coiled coil</keyword>
<evidence type="ECO:0000256" key="17">
    <source>
        <dbReference type="SAM" id="Coils"/>
    </source>
</evidence>
<dbReference type="EMBL" id="BIMN01000001">
    <property type="protein sequence ID" value="GCE63190.1"/>
    <property type="molecule type" value="Genomic_DNA"/>
</dbReference>
<feature type="coiled-coil region" evidence="17">
    <location>
        <begin position="38"/>
        <end position="87"/>
    </location>
</feature>
<dbReference type="Pfam" id="PF02403">
    <property type="entry name" value="Seryl_tRNA_N"/>
    <property type="match status" value="1"/>
</dbReference>
<proteinExistence type="inferred from homology"/>
<dbReference type="NCBIfam" id="TIGR00414">
    <property type="entry name" value="serS"/>
    <property type="match status" value="1"/>
</dbReference>
<dbReference type="Proteomes" id="UP000324831">
    <property type="component" value="Unassembled WGS sequence"/>
</dbReference>
<keyword evidence="5" id="KW-0963">Cytoplasm</keyword>
<dbReference type="AlphaFoldDB" id="A0A478FT57"/>
<dbReference type="SUPFAM" id="SSF46589">
    <property type="entry name" value="tRNA-binding arm"/>
    <property type="match status" value="1"/>
</dbReference>
<evidence type="ECO:0000256" key="3">
    <source>
        <dbReference type="ARBA" id="ARBA00010728"/>
    </source>
</evidence>
<name>A0A478FT57_9MOLU</name>
<evidence type="ECO:0000256" key="16">
    <source>
        <dbReference type="PIRSR" id="PIRSR001529-2"/>
    </source>
</evidence>
<evidence type="ECO:0000313" key="19">
    <source>
        <dbReference type="EMBL" id="GCE63190.1"/>
    </source>
</evidence>
<evidence type="ECO:0000256" key="11">
    <source>
        <dbReference type="ARBA" id="ARBA00039158"/>
    </source>
</evidence>
<dbReference type="SUPFAM" id="SSF55681">
    <property type="entry name" value="Class II aaRS and biotin synthetases"/>
    <property type="match status" value="1"/>
</dbReference>
<evidence type="ECO:0000256" key="7">
    <source>
        <dbReference type="ARBA" id="ARBA00022741"/>
    </source>
</evidence>
<accession>A0A478FT57</accession>
<dbReference type="PROSITE" id="PS50862">
    <property type="entry name" value="AA_TRNA_LIGASE_II"/>
    <property type="match status" value="1"/>
</dbReference>
<feature type="binding site" evidence="15">
    <location>
        <position position="266"/>
    </location>
    <ligand>
        <name>L-serine</name>
        <dbReference type="ChEBI" id="CHEBI:33384"/>
    </ligand>
</feature>
<comment type="similarity">
    <text evidence="3">Belongs to the class-II aminoacyl-tRNA synthetase family. Type-1 seryl-tRNA synthetase subfamily.</text>
</comment>
<dbReference type="InterPro" id="IPR010978">
    <property type="entry name" value="tRNA-bd_arm"/>
</dbReference>
<dbReference type="InterPro" id="IPR002317">
    <property type="entry name" value="Ser-tRNA-ligase_type_1"/>
</dbReference>
<comment type="catalytic activity">
    <reaction evidence="13">
        <text>tRNA(Ser) + L-serine + ATP = L-seryl-tRNA(Ser) + AMP + diphosphate + H(+)</text>
        <dbReference type="Rhea" id="RHEA:12292"/>
        <dbReference type="Rhea" id="RHEA-COMP:9669"/>
        <dbReference type="Rhea" id="RHEA-COMP:9703"/>
        <dbReference type="ChEBI" id="CHEBI:15378"/>
        <dbReference type="ChEBI" id="CHEBI:30616"/>
        <dbReference type="ChEBI" id="CHEBI:33019"/>
        <dbReference type="ChEBI" id="CHEBI:33384"/>
        <dbReference type="ChEBI" id="CHEBI:78442"/>
        <dbReference type="ChEBI" id="CHEBI:78533"/>
        <dbReference type="ChEBI" id="CHEBI:456215"/>
        <dbReference type="EC" id="6.1.1.11"/>
    </reaction>
</comment>
<reference evidence="19 20" key="1">
    <citation type="submission" date="2019-01" db="EMBL/GenBank/DDBJ databases">
        <title>Draft genome sequences of Candidatus Mycoplasma haemohominis SWG34-3 identified from a patient with pyrexia, anemia and liver dysfunction.</title>
        <authorList>
            <person name="Sekizuka T."/>
            <person name="Hattori N."/>
            <person name="Katano H."/>
            <person name="Takuma T."/>
            <person name="Ito T."/>
            <person name="Arai N."/>
            <person name="Yanai R."/>
            <person name="Ishii S."/>
            <person name="Miura Y."/>
            <person name="Tokunaga T."/>
            <person name="Watanabe H."/>
            <person name="Nomura N."/>
            <person name="Eguchi J."/>
            <person name="Arai T."/>
            <person name="Hasegawa H."/>
            <person name="Nakamaki T."/>
            <person name="Wakita T."/>
            <person name="Niki Y."/>
            <person name="Kuroda M."/>
        </authorList>
    </citation>
    <scope>NUCLEOTIDE SEQUENCE [LARGE SCALE GENOMIC DNA]</scope>
    <source>
        <strain evidence="19">SWG34-3</strain>
    </source>
</reference>
<evidence type="ECO:0000256" key="4">
    <source>
        <dbReference type="ARBA" id="ARBA00012840"/>
    </source>
</evidence>
<dbReference type="PANTHER" id="PTHR43697">
    <property type="entry name" value="SERYL-TRNA SYNTHETASE"/>
    <property type="match status" value="1"/>
</dbReference>
<keyword evidence="6 19" id="KW-0436">Ligase</keyword>
<comment type="caution">
    <text evidence="19">The sequence shown here is derived from an EMBL/GenBank/DDBJ whole genome shotgun (WGS) entry which is preliminary data.</text>
</comment>
<dbReference type="GO" id="GO:0006434">
    <property type="term" value="P:seryl-tRNA aminoacylation"/>
    <property type="evidence" value="ECO:0007669"/>
    <property type="project" value="UniProtKB-UniRule"/>
</dbReference>
<keyword evidence="9" id="KW-0648">Protein biosynthesis</keyword>
<feature type="binding site" evidence="15">
    <location>
        <position position="367"/>
    </location>
    <ligand>
        <name>L-serine</name>
        <dbReference type="ChEBI" id="CHEBI:33384"/>
    </ligand>
</feature>
<evidence type="ECO:0000256" key="8">
    <source>
        <dbReference type="ARBA" id="ARBA00022840"/>
    </source>
</evidence>
<dbReference type="GO" id="GO:0005524">
    <property type="term" value="F:ATP binding"/>
    <property type="evidence" value="ECO:0007669"/>
    <property type="project" value="UniProtKB-KW"/>
</dbReference>
<keyword evidence="10" id="KW-0030">Aminoacyl-tRNA synthetase</keyword>
<dbReference type="EC" id="6.1.1.11" evidence="4 14"/>
<dbReference type="InterPro" id="IPR042103">
    <property type="entry name" value="SerRS_1_N_sf"/>
</dbReference>
<comment type="pathway">
    <text evidence="2">Aminoacyl-tRNA biosynthesis; selenocysteinyl-tRNA(Sec) biosynthesis; L-seryl-tRNA(Sec) from L-serine and tRNA(Sec): step 1/1.</text>
</comment>
<feature type="binding site" evidence="15">
    <location>
        <position position="243"/>
    </location>
    <ligand>
        <name>L-serine</name>
        <dbReference type="ChEBI" id="CHEBI:33384"/>
    </ligand>
</feature>
<evidence type="ECO:0000259" key="18">
    <source>
        <dbReference type="PROSITE" id="PS50862"/>
    </source>
</evidence>
<dbReference type="InterPro" id="IPR006195">
    <property type="entry name" value="aa-tRNA-synth_II"/>
</dbReference>
<feature type="binding site" evidence="16">
    <location>
        <begin position="330"/>
        <end position="333"/>
    </location>
    <ligand>
        <name>ATP</name>
        <dbReference type="ChEBI" id="CHEBI:30616"/>
    </ligand>
</feature>
<organism evidence="19 20">
    <name type="scientific">Candidatus Mycoplasma haematohominis</name>
    <dbReference type="NCBI Taxonomy" id="1494318"/>
    <lineage>
        <taxon>Bacteria</taxon>
        <taxon>Bacillati</taxon>
        <taxon>Mycoplasmatota</taxon>
        <taxon>Mollicutes</taxon>
        <taxon>Mycoplasmataceae</taxon>
        <taxon>Mycoplasma</taxon>
    </lineage>
</organism>
<dbReference type="Gene3D" id="1.10.287.40">
    <property type="entry name" value="Serine-tRNA synthetase, tRNA binding domain"/>
    <property type="match status" value="1"/>
</dbReference>
<evidence type="ECO:0000256" key="10">
    <source>
        <dbReference type="ARBA" id="ARBA00023146"/>
    </source>
</evidence>
<feature type="binding site" evidence="15">
    <location>
        <position position="212"/>
    </location>
    <ligand>
        <name>L-serine</name>
        <dbReference type="ChEBI" id="CHEBI:33384"/>
    </ligand>
</feature>
<feature type="binding site" evidence="16">
    <location>
        <begin position="243"/>
        <end position="245"/>
    </location>
    <ligand>
        <name>ATP</name>
        <dbReference type="ChEBI" id="CHEBI:30616"/>
    </ligand>
</feature>
<evidence type="ECO:0000256" key="13">
    <source>
        <dbReference type="ARBA" id="ARBA00048823"/>
    </source>
</evidence>
<evidence type="ECO:0000256" key="1">
    <source>
        <dbReference type="ARBA" id="ARBA00004496"/>
    </source>
</evidence>
<evidence type="ECO:0000256" key="5">
    <source>
        <dbReference type="ARBA" id="ARBA00022490"/>
    </source>
</evidence>
<keyword evidence="8 16" id="KW-0067">ATP-binding</keyword>
<protein>
    <recommendedName>
        <fullName evidence="11 14">Serine--tRNA ligase</fullName>
        <ecNumber evidence="4 14">6.1.1.11</ecNumber>
    </recommendedName>
</protein>
<dbReference type="InterPro" id="IPR045864">
    <property type="entry name" value="aa-tRNA-synth_II/BPL/LPL"/>
</dbReference>